<dbReference type="InterPro" id="IPR045853">
    <property type="entry name" value="Pep_chain_release_fac_I_sf"/>
</dbReference>
<evidence type="ECO:0000256" key="3">
    <source>
        <dbReference type="ARBA" id="ARBA00022917"/>
    </source>
</evidence>
<dbReference type="GO" id="GO:0016149">
    <property type="term" value="F:translation release factor activity, codon specific"/>
    <property type="evidence" value="ECO:0007669"/>
    <property type="project" value="UniProtKB-UniRule"/>
</dbReference>
<evidence type="ECO:0000313" key="9">
    <source>
        <dbReference type="Proteomes" id="UP000642553"/>
    </source>
</evidence>
<evidence type="ECO:0000256" key="5">
    <source>
        <dbReference type="NCBIfam" id="TIGR00020"/>
    </source>
</evidence>
<dbReference type="HAMAP" id="MF_00094">
    <property type="entry name" value="Rel_fac_2"/>
    <property type="match status" value="1"/>
</dbReference>
<name>A0AAE6W382_9BACT</name>
<evidence type="ECO:0000259" key="7">
    <source>
        <dbReference type="PROSITE" id="PS00745"/>
    </source>
</evidence>
<accession>A0AAE6W382</accession>
<gene>
    <name evidence="4 8" type="primary">prfB</name>
    <name evidence="8" type="ORF">DMI76_01680</name>
</gene>
<proteinExistence type="inferred from homology"/>
<comment type="PTM">
    <text evidence="4">Methylated by PrmC. Methylation increases the termination efficiency of RF2.</text>
</comment>
<dbReference type="Proteomes" id="UP000642553">
    <property type="component" value="Chromosome"/>
</dbReference>
<dbReference type="PANTHER" id="PTHR43116">
    <property type="entry name" value="PEPTIDE CHAIN RELEASE FACTOR 2"/>
    <property type="match status" value="1"/>
</dbReference>
<evidence type="ECO:0000313" key="8">
    <source>
        <dbReference type="EMBL" id="QHV64265.1"/>
    </source>
</evidence>
<reference evidence="8" key="1">
    <citation type="submission" date="2018-05" db="EMBL/GenBank/DDBJ databases">
        <title>Complete genome sequnece of Akkermansia muciniphila EB-AMDK-40.</title>
        <authorList>
            <person name="Nam Y.-D."/>
            <person name="Chung W.-H."/>
            <person name="Park Y.S."/>
            <person name="Kang J."/>
        </authorList>
    </citation>
    <scope>NUCLEOTIDE SEQUENCE</scope>
    <source>
        <strain evidence="8">EB-AMDK-40</strain>
    </source>
</reference>
<dbReference type="InterPro" id="IPR005139">
    <property type="entry name" value="PCRF"/>
</dbReference>
<dbReference type="PROSITE" id="PS00745">
    <property type="entry name" value="RF_PROK_I"/>
    <property type="match status" value="1"/>
</dbReference>
<dbReference type="Gene3D" id="1.20.58.410">
    <property type="entry name" value="Release factor"/>
    <property type="match status" value="1"/>
</dbReference>
<comment type="function">
    <text evidence="4">Peptide chain release factor 2 directs the termination of translation in response to the peptide chain termination codons UGA and UAA.</text>
</comment>
<dbReference type="FunFam" id="3.30.160.20:FF:000010">
    <property type="entry name" value="Peptide chain release factor 2"/>
    <property type="match status" value="1"/>
</dbReference>
<dbReference type="GO" id="GO:0005737">
    <property type="term" value="C:cytoplasm"/>
    <property type="evidence" value="ECO:0007669"/>
    <property type="project" value="UniProtKB-SubCell"/>
</dbReference>
<dbReference type="Gene3D" id="3.30.160.20">
    <property type="match status" value="1"/>
</dbReference>
<keyword evidence="6" id="KW-0175">Coiled coil</keyword>
<comment type="similarity">
    <text evidence="1 4">Belongs to the prokaryotic/mitochondrial release factor family.</text>
</comment>
<feature type="modified residue" description="N5-methylglutamine" evidence="4">
    <location>
        <position position="250"/>
    </location>
</feature>
<keyword evidence="2 4" id="KW-0488">Methylation</keyword>
<evidence type="ECO:0000256" key="1">
    <source>
        <dbReference type="ARBA" id="ARBA00010835"/>
    </source>
</evidence>
<evidence type="ECO:0000256" key="4">
    <source>
        <dbReference type="HAMAP-Rule" id="MF_00094"/>
    </source>
</evidence>
<keyword evidence="4" id="KW-0963">Cytoplasm</keyword>
<dbReference type="InterPro" id="IPR004374">
    <property type="entry name" value="PrfB"/>
</dbReference>
<dbReference type="Gene3D" id="3.30.70.1660">
    <property type="match status" value="1"/>
</dbReference>
<dbReference type="NCBIfam" id="TIGR00020">
    <property type="entry name" value="prfB"/>
    <property type="match status" value="1"/>
</dbReference>
<dbReference type="SMART" id="SM00937">
    <property type="entry name" value="PCRF"/>
    <property type="match status" value="1"/>
</dbReference>
<comment type="subcellular location">
    <subcellularLocation>
        <location evidence="4">Cytoplasm</location>
    </subcellularLocation>
</comment>
<protein>
    <recommendedName>
        <fullName evidence="4 5">Peptide chain release factor 2</fullName>
        <shortName evidence="4">RF-2</shortName>
    </recommendedName>
</protein>
<keyword evidence="3 4" id="KW-0648">Protein biosynthesis</keyword>
<evidence type="ECO:0000256" key="2">
    <source>
        <dbReference type="ARBA" id="ARBA00022481"/>
    </source>
</evidence>
<evidence type="ECO:0000256" key="6">
    <source>
        <dbReference type="SAM" id="Coils"/>
    </source>
</evidence>
<sequence length="367" mass="41386">MQISRRSTRLFCTAVFPSSGAIFDLDGIQQRVAELDERMSAPDFWDDQNAARALMAEVNPLKHRMEAFSGLKSRLEDIDATIELAQEADDDDLGREAVEEFAKWQKSLADFELLTLLNGPQDQASCYVTIHAGAGGTEACDWASMLMRMYIRWCERRGFSVTYLESTDGDDAGIRSVTLKVDGEYAYGYLKNERGIHRLVRISPFDSAGKRHTSFASLDATPEVSDSINIEILDKDLKVDTYRSGGKGGQNVNKVETAVRITHIPSGVIVACQNERSQLRNKEEAMNMLRAKLYQIEEDKKQAEADRQYSEKGDIGWGNQIRSYVFQPYQMVKDLRTGVESGNIQDVMDGNLDPFIEAMLRGHKRER</sequence>
<dbReference type="InterPro" id="IPR000352">
    <property type="entry name" value="Pep_chain_release_fac_I"/>
</dbReference>
<dbReference type="SUPFAM" id="SSF75620">
    <property type="entry name" value="Release factor"/>
    <property type="match status" value="1"/>
</dbReference>
<dbReference type="AlphaFoldDB" id="A0AAE6W382"/>
<dbReference type="PANTHER" id="PTHR43116:SF3">
    <property type="entry name" value="CLASS I PEPTIDE CHAIN RELEASE FACTOR"/>
    <property type="match status" value="1"/>
</dbReference>
<dbReference type="Pfam" id="PF00472">
    <property type="entry name" value="RF-1"/>
    <property type="match status" value="1"/>
</dbReference>
<dbReference type="EMBL" id="CP029701">
    <property type="protein sequence ID" value="QHV64265.1"/>
    <property type="molecule type" value="Genomic_DNA"/>
</dbReference>
<dbReference type="Pfam" id="PF03462">
    <property type="entry name" value="PCRF"/>
    <property type="match status" value="1"/>
</dbReference>
<organism evidence="8 9">
    <name type="scientific">Akkermansia massiliensis</name>
    <dbReference type="NCBI Taxonomy" id="2927224"/>
    <lineage>
        <taxon>Bacteria</taxon>
        <taxon>Pseudomonadati</taxon>
        <taxon>Verrucomicrobiota</taxon>
        <taxon>Verrucomicrobiia</taxon>
        <taxon>Verrucomicrobiales</taxon>
        <taxon>Akkermansiaceae</taxon>
        <taxon>Akkermansia</taxon>
    </lineage>
</organism>
<feature type="coiled-coil region" evidence="6">
    <location>
        <begin position="272"/>
        <end position="306"/>
    </location>
</feature>
<feature type="domain" description="Prokaryotic-type class I peptide chain release factors" evidence="7">
    <location>
        <begin position="243"/>
        <end position="259"/>
    </location>
</feature>